<proteinExistence type="predicted"/>
<accession>A0A4Y7XBS5</accession>
<feature type="domain" description="Rhodanese" evidence="3">
    <location>
        <begin position="164"/>
        <end position="276"/>
    </location>
</feature>
<dbReference type="SMART" id="SM00450">
    <property type="entry name" value="RHOD"/>
    <property type="match status" value="2"/>
</dbReference>
<evidence type="ECO:0000256" key="1">
    <source>
        <dbReference type="ARBA" id="ARBA00022737"/>
    </source>
</evidence>
<comment type="caution">
    <text evidence="4">The sequence shown here is derived from an EMBL/GenBank/DDBJ whole genome shotgun (WGS) entry which is preliminary data.</text>
</comment>
<dbReference type="OrthoDB" id="9781034at2"/>
<evidence type="ECO:0000313" key="5">
    <source>
        <dbReference type="Proteomes" id="UP000297834"/>
    </source>
</evidence>
<dbReference type="PROSITE" id="PS50206">
    <property type="entry name" value="RHODANESE_3"/>
    <property type="match status" value="2"/>
</dbReference>
<keyword evidence="5" id="KW-1185">Reference proteome</keyword>
<dbReference type="Proteomes" id="UP000297834">
    <property type="component" value="Unassembled WGS sequence"/>
</dbReference>
<sequence>MSAEPLSLPLLVDAEQLLPVLNHPLLRIVDLGKPRVYEQVHLPNALSLAPALLVRQEEHASGLLPDHEQLQQLLQTLAITPEHQVVVYDDEGGAWAGRLIWTLHILGFDKVSLLNGGIHSWLAKGLPTSSEVPSFAAVESFPPNPLNLELRITLDELTTILTEQPDAYNLWDCRTHGEYTGARLAARRGGHLPGAFHYEWNTMLDRQNNLCLRPLPEIMAELQQQGLNPQKPVIVYCQSHHRSGLAYVLARLFNWPVRAYDGAWSEWGNRLDTPIVTGEHPL</sequence>
<evidence type="ECO:0000259" key="3">
    <source>
        <dbReference type="PROSITE" id="PS50206"/>
    </source>
</evidence>
<keyword evidence="1" id="KW-0677">Repeat</keyword>
<gene>
    <name evidence="4" type="ORF">E2B99_09295</name>
</gene>
<protein>
    <recommendedName>
        <fullName evidence="2">Sulfurtransferase</fullName>
    </recommendedName>
</protein>
<dbReference type="STRING" id="1120977.GCA_000619845_03023"/>
<evidence type="ECO:0000256" key="2">
    <source>
        <dbReference type="RuleBase" id="RU000507"/>
    </source>
</evidence>
<dbReference type="Pfam" id="PF00581">
    <property type="entry name" value="Rhodanese"/>
    <property type="match status" value="2"/>
</dbReference>
<keyword evidence="2 4" id="KW-0808">Transferase</keyword>
<dbReference type="AlphaFoldDB" id="A0A4Y7XBS5"/>
<dbReference type="InterPro" id="IPR036873">
    <property type="entry name" value="Rhodanese-like_dom_sf"/>
</dbReference>
<dbReference type="InterPro" id="IPR001763">
    <property type="entry name" value="Rhodanese-like_dom"/>
</dbReference>
<dbReference type="SUPFAM" id="SSF52821">
    <property type="entry name" value="Rhodanese/Cell cycle control phosphatase"/>
    <property type="match status" value="2"/>
</dbReference>
<name>A0A4Y7XBS5_9GAMM</name>
<dbReference type="Gene3D" id="3.40.250.10">
    <property type="entry name" value="Rhodanese-like domain"/>
    <property type="match status" value="2"/>
</dbReference>
<dbReference type="PANTHER" id="PTHR43855">
    <property type="entry name" value="THIOSULFATE SULFURTRANSFERASE"/>
    <property type="match status" value="1"/>
</dbReference>
<feature type="domain" description="Rhodanese" evidence="3">
    <location>
        <begin position="22"/>
        <end position="130"/>
    </location>
</feature>
<dbReference type="InterPro" id="IPR051126">
    <property type="entry name" value="Thiosulfate_sulfurtransferase"/>
</dbReference>
<dbReference type="RefSeq" id="WP_134244792.1">
    <property type="nucleotide sequence ID" value="NZ_SNTY01000036.1"/>
</dbReference>
<dbReference type="PANTHER" id="PTHR43855:SF1">
    <property type="entry name" value="THIOSULFATE SULFURTRANSFERASE"/>
    <property type="match status" value="1"/>
</dbReference>
<dbReference type="GO" id="GO:0004792">
    <property type="term" value="F:thiosulfate-cyanide sulfurtransferase activity"/>
    <property type="evidence" value="ECO:0007669"/>
    <property type="project" value="InterPro"/>
</dbReference>
<reference evidence="4 5" key="1">
    <citation type="submission" date="2019-03" db="EMBL/GenBank/DDBJ databases">
        <title>Alkanindiges illinoisensis: a potential pathogenic isolated from ascites of a gastric cancer patient with abdominal metastasis.</title>
        <authorList>
            <person name="Hu X."/>
            <person name="Yang B."/>
            <person name="Yan X."/>
            <person name="Lin L."/>
            <person name="Zhao H."/>
            <person name="Zhou F."/>
            <person name="Su B."/>
            <person name="Chen J."/>
            <person name="Rui Y."/>
            <person name="Wang Q."/>
            <person name="Zheng L."/>
        </authorList>
    </citation>
    <scope>NUCLEOTIDE SEQUENCE [LARGE SCALE GENOMIC DNA]</scope>
    <source>
        <strain evidence="4 5">NFYY 23406</strain>
    </source>
</reference>
<dbReference type="InterPro" id="IPR001307">
    <property type="entry name" value="Thiosulphate_STrfase_CS"/>
</dbReference>
<organism evidence="4 5">
    <name type="scientific">Alkanindiges illinoisensis</name>
    <dbReference type="NCBI Taxonomy" id="197183"/>
    <lineage>
        <taxon>Bacteria</taxon>
        <taxon>Pseudomonadati</taxon>
        <taxon>Pseudomonadota</taxon>
        <taxon>Gammaproteobacteria</taxon>
        <taxon>Moraxellales</taxon>
        <taxon>Moraxellaceae</taxon>
        <taxon>Alkanindiges</taxon>
    </lineage>
</organism>
<dbReference type="EMBL" id="SNTY01000036">
    <property type="protein sequence ID" value="TEU25644.1"/>
    <property type="molecule type" value="Genomic_DNA"/>
</dbReference>
<dbReference type="PROSITE" id="PS00683">
    <property type="entry name" value="RHODANESE_2"/>
    <property type="match status" value="1"/>
</dbReference>
<evidence type="ECO:0000313" key="4">
    <source>
        <dbReference type="EMBL" id="TEU25644.1"/>
    </source>
</evidence>